<keyword evidence="4" id="KW-1185">Reference proteome</keyword>
<feature type="domain" description="Outer membrane protein beta-barrel" evidence="2">
    <location>
        <begin position="18"/>
        <end position="201"/>
    </location>
</feature>
<evidence type="ECO:0000313" key="3">
    <source>
        <dbReference type="EMBL" id="ANF52672.1"/>
    </source>
</evidence>
<dbReference type="Pfam" id="PF13568">
    <property type="entry name" value="OMP_b-brl_2"/>
    <property type="match status" value="1"/>
</dbReference>
<name>A0A172Y0M7_9FLAO</name>
<dbReference type="EMBL" id="CP015199">
    <property type="protein sequence ID" value="ANF52672.1"/>
    <property type="molecule type" value="Genomic_DNA"/>
</dbReference>
<dbReference type="Gene3D" id="2.40.160.20">
    <property type="match status" value="1"/>
</dbReference>
<dbReference type="SUPFAM" id="SSF56925">
    <property type="entry name" value="OMPA-like"/>
    <property type="match status" value="1"/>
</dbReference>
<protein>
    <submittedName>
        <fullName evidence="3">Opacity protein</fullName>
    </submittedName>
</protein>
<reference evidence="3 4" key="1">
    <citation type="submission" date="2016-04" db="EMBL/GenBank/DDBJ databases">
        <title>Complete Genome Sequence of Chryseobacterium sp. IHBB 10212.</title>
        <authorList>
            <person name="Pal M."/>
            <person name="Swarnkar M.K."/>
            <person name="Kaushal K."/>
            <person name="Chhibber S."/>
            <person name="Singh A.K."/>
            <person name="Gulati A."/>
        </authorList>
    </citation>
    <scope>NUCLEOTIDE SEQUENCE [LARGE SCALE GENOMIC DNA]</scope>
    <source>
        <strain evidence="3 4">IHBB 10212</strain>
    </source>
</reference>
<proteinExistence type="predicted"/>
<evidence type="ECO:0000256" key="1">
    <source>
        <dbReference type="SAM" id="SignalP"/>
    </source>
</evidence>
<dbReference type="AlphaFoldDB" id="A0A172Y0M7"/>
<keyword evidence="1" id="KW-0732">Signal</keyword>
<dbReference type="InterPro" id="IPR025665">
    <property type="entry name" value="Beta-barrel_OMP_2"/>
</dbReference>
<dbReference type="RefSeq" id="WP_066758688.1">
    <property type="nucleotide sequence ID" value="NZ_CP015199.1"/>
</dbReference>
<evidence type="ECO:0000313" key="4">
    <source>
        <dbReference type="Proteomes" id="UP000077824"/>
    </source>
</evidence>
<dbReference type="KEGG" id="chh:A0O34_20095"/>
<dbReference type="OrthoDB" id="947434at2"/>
<dbReference type="InterPro" id="IPR011250">
    <property type="entry name" value="OMP/PagP_B-barrel"/>
</dbReference>
<dbReference type="Proteomes" id="UP000077824">
    <property type="component" value="Chromosome"/>
</dbReference>
<sequence length="225" mass="23746">MKKLILGIAITASSLALAQKAASKSPVTFGVKAGMNVSSISKTEGIDQKAKVGFNAGAFANIPLSSQFSIQPELLYSGLGSKSVNAYEYSLAGVTTKRKDTYTTSLNYITVPVMFQYNALPNLYLEAGPEFGFMLSGKNKGDVTTTVTSGGNTSTATKSYSDKINKDNVNSFNLGLGIGAGYYFTPNIGVSARYVAGLTDINKKSGSGDAIKNNVFQVGVTYKFK</sequence>
<evidence type="ECO:0000259" key="2">
    <source>
        <dbReference type="Pfam" id="PF13568"/>
    </source>
</evidence>
<dbReference type="STRING" id="1685010.A0O34_20095"/>
<feature type="signal peptide" evidence="1">
    <location>
        <begin position="1"/>
        <end position="18"/>
    </location>
</feature>
<feature type="chain" id="PRO_5008004089" evidence="1">
    <location>
        <begin position="19"/>
        <end position="225"/>
    </location>
</feature>
<organism evidence="3 4">
    <name type="scientific">Chryseobacterium glaciei</name>
    <dbReference type="NCBI Taxonomy" id="1685010"/>
    <lineage>
        <taxon>Bacteria</taxon>
        <taxon>Pseudomonadati</taxon>
        <taxon>Bacteroidota</taxon>
        <taxon>Flavobacteriia</taxon>
        <taxon>Flavobacteriales</taxon>
        <taxon>Weeksellaceae</taxon>
        <taxon>Chryseobacterium group</taxon>
        <taxon>Chryseobacterium</taxon>
    </lineage>
</organism>
<gene>
    <name evidence="3" type="ORF">A0O34_20095</name>
</gene>
<accession>A0A172Y0M7</accession>